<accession>A0A3R9PBV9</accession>
<keyword evidence="1" id="KW-0812">Transmembrane</keyword>
<keyword evidence="1" id="KW-1133">Transmembrane helix</keyword>
<dbReference type="EMBL" id="RSDW01000001">
    <property type="protein sequence ID" value="RSL18244.1"/>
    <property type="molecule type" value="Genomic_DNA"/>
</dbReference>
<dbReference type="Proteomes" id="UP000269669">
    <property type="component" value="Unassembled WGS sequence"/>
</dbReference>
<organism evidence="2 3">
    <name type="scientific">Edaphobacter aggregans</name>
    <dbReference type="NCBI Taxonomy" id="570835"/>
    <lineage>
        <taxon>Bacteria</taxon>
        <taxon>Pseudomonadati</taxon>
        <taxon>Acidobacteriota</taxon>
        <taxon>Terriglobia</taxon>
        <taxon>Terriglobales</taxon>
        <taxon>Acidobacteriaceae</taxon>
        <taxon>Edaphobacter</taxon>
    </lineage>
</organism>
<gene>
    <name evidence="2" type="ORF">EDE15_3805</name>
</gene>
<evidence type="ECO:0000313" key="3">
    <source>
        <dbReference type="Proteomes" id="UP000269669"/>
    </source>
</evidence>
<evidence type="ECO:0000256" key="1">
    <source>
        <dbReference type="SAM" id="Phobius"/>
    </source>
</evidence>
<sequence length="56" mass="5982">MSFGIYAIGYLILIVGLAYLAHLMHIPQAYIVAGGIILLGIGIVTGVQNTRQKDPN</sequence>
<dbReference type="AlphaFoldDB" id="A0A3R9PBV9"/>
<comment type="caution">
    <text evidence="2">The sequence shown here is derived from an EMBL/GenBank/DDBJ whole genome shotgun (WGS) entry which is preliminary data.</text>
</comment>
<feature type="transmembrane region" description="Helical" evidence="1">
    <location>
        <begin position="29"/>
        <end position="47"/>
    </location>
</feature>
<keyword evidence="1" id="KW-0472">Membrane</keyword>
<feature type="transmembrane region" description="Helical" evidence="1">
    <location>
        <begin position="5"/>
        <end position="23"/>
    </location>
</feature>
<reference evidence="2 3" key="1">
    <citation type="submission" date="2018-12" db="EMBL/GenBank/DDBJ databases">
        <title>Sequencing of bacterial isolates from soil warming experiment in Harvard Forest, Massachusetts, USA.</title>
        <authorList>
            <person name="Deangelis K."/>
        </authorList>
    </citation>
    <scope>NUCLEOTIDE SEQUENCE [LARGE SCALE GENOMIC DNA]</scope>
    <source>
        <strain evidence="2 3">EB153</strain>
    </source>
</reference>
<protein>
    <submittedName>
        <fullName evidence="2">Uncharacterized protein</fullName>
    </submittedName>
</protein>
<keyword evidence="3" id="KW-1185">Reference proteome</keyword>
<dbReference type="RefSeq" id="WP_185827242.1">
    <property type="nucleotide sequence ID" value="NZ_RSDW01000001.1"/>
</dbReference>
<proteinExistence type="predicted"/>
<name>A0A3R9PBV9_9BACT</name>
<evidence type="ECO:0000313" key="2">
    <source>
        <dbReference type="EMBL" id="RSL18244.1"/>
    </source>
</evidence>